<dbReference type="Proteomes" id="UP000288805">
    <property type="component" value="Unassembled WGS sequence"/>
</dbReference>
<dbReference type="AlphaFoldDB" id="A0A438BSE7"/>
<dbReference type="PANTHER" id="PTHR46890:SF50">
    <property type="entry name" value="RNA-DIRECTED DNA POLYMERASE, EUKARYOTA, REVERSE TRANSCRIPTASE ZINC-BINDING DOMAIN PROTEIN-RELATED"/>
    <property type="match status" value="1"/>
</dbReference>
<proteinExistence type="predicted"/>
<gene>
    <name evidence="3" type="primary">YTX2_177</name>
    <name evidence="3" type="ORF">CK203_079408</name>
</gene>
<sequence length="711" mass="80718">MDVISTKDETWQKLKMWMRVASPGGKCWFGVVLKTFEIGIEEFKGKGNGALLENPVSSQALPSRFEEKNGQLDRDMATLRDCSASCDVVWLEIEKEVLDRNEELLGRCLVGNWEGDTGRLPNLVSFGLWAKNSWLLEENLWLSDMGGNFCFWSLNLQMKILGLSLHLWGRNLFKRFGDSCGRVVAMDENTTELWNLQWARVLIETREWKHPSLLKLRDDEVAFVCVEGSMSTLPSTSKASLPPEKLPPPVSGSGSPASNKTEVVESLIQAYKGKETSHRLLAPWDFSDEAMTSPVAEISFPVETHSSQGIEREGGSFSSFVESLPREAEALLNPLSMMLKDGSTMVLTDAPELPCEEGWSEEEFSKLTHFSKVLGMPIEGHEVEILALLKKLKLRTNSSTLCKRGLNDIEKRKLIKGVVRNQKLDLVCLMETNVKEMSVQMSLREVGGGKSMELGAISGLWEDPWCIGGDFNTVRFPEERRNAPRLTTEMRRFSEIEGFKDLVKSWWNGYFVEGYSSHCIDEKLKALKKDLKKWNREVTKAKRLALEDYKKWALLEETSWRQKSREIWLRECDKNTSLEVMFSEEEIFATLSSCCGDKTLGLNGFTMTFWLFCWDVVKSDILGLFREFYLHGTFQRSFNSTFLMLIPKKELVEDLRDFKPISLVGSVYKLLAKALANRLKLVMGEVISDSQQAFIQGRQILDAVLIASEAS</sequence>
<protein>
    <submittedName>
        <fullName evidence="3">Transposon TX1 uncharacterized 149 kDa protein</fullName>
    </submittedName>
</protein>
<dbReference type="PANTHER" id="PTHR46890">
    <property type="entry name" value="NON-LTR RETROLELEMENT REVERSE TRANSCRIPTASE-LIKE PROTEIN-RELATED"/>
    <property type="match status" value="1"/>
</dbReference>
<comment type="caution">
    <text evidence="3">The sequence shown here is derived from an EMBL/GenBank/DDBJ whole genome shotgun (WGS) entry which is preliminary data.</text>
</comment>
<dbReference type="EMBL" id="QGNW01002644">
    <property type="protein sequence ID" value="RVW13881.1"/>
    <property type="molecule type" value="Genomic_DNA"/>
</dbReference>
<evidence type="ECO:0000313" key="4">
    <source>
        <dbReference type="Proteomes" id="UP000288805"/>
    </source>
</evidence>
<evidence type="ECO:0000256" key="1">
    <source>
        <dbReference type="SAM" id="Coils"/>
    </source>
</evidence>
<name>A0A438BSE7_VITVI</name>
<feature type="coiled-coil region" evidence="1">
    <location>
        <begin position="517"/>
        <end position="544"/>
    </location>
</feature>
<dbReference type="InterPro" id="IPR036691">
    <property type="entry name" value="Endo/exonu/phosph_ase_sf"/>
</dbReference>
<dbReference type="SUPFAM" id="SSF56219">
    <property type="entry name" value="DNase I-like"/>
    <property type="match status" value="1"/>
</dbReference>
<accession>A0A438BSE7</accession>
<dbReference type="InterPro" id="IPR052343">
    <property type="entry name" value="Retrotransposon-Effector_Assoc"/>
</dbReference>
<keyword evidence="1" id="KW-0175">Coiled coil</keyword>
<feature type="region of interest" description="Disordered" evidence="2">
    <location>
        <begin position="232"/>
        <end position="259"/>
    </location>
</feature>
<evidence type="ECO:0000313" key="3">
    <source>
        <dbReference type="EMBL" id="RVW13881.1"/>
    </source>
</evidence>
<organism evidence="3 4">
    <name type="scientific">Vitis vinifera</name>
    <name type="common">Grape</name>
    <dbReference type="NCBI Taxonomy" id="29760"/>
    <lineage>
        <taxon>Eukaryota</taxon>
        <taxon>Viridiplantae</taxon>
        <taxon>Streptophyta</taxon>
        <taxon>Embryophyta</taxon>
        <taxon>Tracheophyta</taxon>
        <taxon>Spermatophyta</taxon>
        <taxon>Magnoliopsida</taxon>
        <taxon>eudicotyledons</taxon>
        <taxon>Gunneridae</taxon>
        <taxon>Pentapetalae</taxon>
        <taxon>rosids</taxon>
        <taxon>Vitales</taxon>
        <taxon>Vitaceae</taxon>
        <taxon>Viteae</taxon>
        <taxon>Vitis</taxon>
    </lineage>
</organism>
<evidence type="ECO:0000256" key="2">
    <source>
        <dbReference type="SAM" id="MobiDB-lite"/>
    </source>
</evidence>
<reference evidence="3 4" key="1">
    <citation type="journal article" date="2018" name="PLoS Genet.">
        <title>Population sequencing reveals clonal diversity and ancestral inbreeding in the grapevine cultivar Chardonnay.</title>
        <authorList>
            <person name="Roach M.J."/>
            <person name="Johnson D.L."/>
            <person name="Bohlmann J."/>
            <person name="van Vuuren H.J."/>
            <person name="Jones S.J."/>
            <person name="Pretorius I.S."/>
            <person name="Schmidt S.A."/>
            <person name="Borneman A.R."/>
        </authorList>
    </citation>
    <scope>NUCLEOTIDE SEQUENCE [LARGE SCALE GENOMIC DNA]</scope>
    <source>
        <strain evidence="4">cv. Chardonnay</strain>
        <tissue evidence="3">Leaf</tissue>
    </source>
</reference>